<evidence type="ECO:0000256" key="1">
    <source>
        <dbReference type="SAM" id="SignalP"/>
    </source>
</evidence>
<keyword evidence="1" id="KW-0732">Signal</keyword>
<organism evidence="2 3">
    <name type="scientific">Diploscapter pachys</name>
    <dbReference type="NCBI Taxonomy" id="2018661"/>
    <lineage>
        <taxon>Eukaryota</taxon>
        <taxon>Metazoa</taxon>
        <taxon>Ecdysozoa</taxon>
        <taxon>Nematoda</taxon>
        <taxon>Chromadorea</taxon>
        <taxon>Rhabditida</taxon>
        <taxon>Rhabditina</taxon>
        <taxon>Rhabditomorpha</taxon>
        <taxon>Rhabditoidea</taxon>
        <taxon>Rhabditidae</taxon>
        <taxon>Diploscapter</taxon>
    </lineage>
</organism>
<feature type="signal peptide" evidence="1">
    <location>
        <begin position="1"/>
        <end position="21"/>
    </location>
</feature>
<protein>
    <submittedName>
        <fullName evidence="2">Uncharacterized protein</fullName>
    </submittedName>
</protein>
<comment type="caution">
    <text evidence="2">The sequence shown here is derived from an EMBL/GenBank/DDBJ whole genome shotgun (WGS) entry which is preliminary data.</text>
</comment>
<gene>
    <name evidence="2" type="ORF">WR25_22688</name>
</gene>
<evidence type="ECO:0000313" key="2">
    <source>
        <dbReference type="EMBL" id="PAV92021.1"/>
    </source>
</evidence>
<dbReference type="EMBL" id="LIAE01006274">
    <property type="protein sequence ID" value="PAV92021.1"/>
    <property type="molecule type" value="Genomic_DNA"/>
</dbReference>
<dbReference type="AlphaFoldDB" id="A0A2A2M0H4"/>
<feature type="chain" id="PRO_5012109942" evidence="1">
    <location>
        <begin position="22"/>
        <end position="225"/>
    </location>
</feature>
<dbReference type="Proteomes" id="UP000218231">
    <property type="component" value="Unassembled WGS sequence"/>
</dbReference>
<sequence length="225" mass="25425">MALDSCVLLCPLAMCLSVAAATRSDVHCTWHRLSLLMLSRCILLSRLLLLLRSACIPFEHVATLLNGRLRDDKSFSPDEQQVAAEFESAVAVGQVATEWRRLLKSYDFPVKYIFTPLTLLLLLHWLCGNLVLCVLLLPPAHCPVRLIVPSLDLHVPQSVLVLGHQRLRRHRVVDFESDTSLRLENKLIGLSRIAVKIDQELCDLVNGAHFLVRHQQVDPREFSLD</sequence>
<proteinExistence type="predicted"/>
<name>A0A2A2M0H4_9BILA</name>
<reference evidence="2 3" key="1">
    <citation type="journal article" date="2017" name="Curr. Biol.">
        <title>Genome architecture and evolution of a unichromosomal asexual nematode.</title>
        <authorList>
            <person name="Fradin H."/>
            <person name="Zegar C."/>
            <person name="Gutwein M."/>
            <person name="Lucas J."/>
            <person name="Kovtun M."/>
            <person name="Corcoran D."/>
            <person name="Baugh L.R."/>
            <person name="Kiontke K."/>
            <person name="Gunsalus K."/>
            <person name="Fitch D.H."/>
            <person name="Piano F."/>
        </authorList>
    </citation>
    <scope>NUCLEOTIDE SEQUENCE [LARGE SCALE GENOMIC DNA]</scope>
    <source>
        <strain evidence="2">PF1309</strain>
    </source>
</reference>
<accession>A0A2A2M0H4</accession>
<keyword evidence="3" id="KW-1185">Reference proteome</keyword>
<evidence type="ECO:0000313" key="3">
    <source>
        <dbReference type="Proteomes" id="UP000218231"/>
    </source>
</evidence>